<name>A0A1H9RKN7_9MICO</name>
<dbReference type="InterPro" id="IPR001296">
    <property type="entry name" value="Glyco_trans_1"/>
</dbReference>
<dbReference type="PANTHER" id="PTHR46401:SF2">
    <property type="entry name" value="GLYCOSYLTRANSFERASE WBBK-RELATED"/>
    <property type="match status" value="1"/>
</dbReference>
<evidence type="ECO:0000259" key="2">
    <source>
        <dbReference type="Pfam" id="PF00534"/>
    </source>
</evidence>
<dbReference type="GO" id="GO:0016757">
    <property type="term" value="F:glycosyltransferase activity"/>
    <property type="evidence" value="ECO:0007669"/>
    <property type="project" value="InterPro"/>
</dbReference>
<dbReference type="GO" id="GO:0009103">
    <property type="term" value="P:lipopolysaccharide biosynthetic process"/>
    <property type="evidence" value="ECO:0007669"/>
    <property type="project" value="TreeGrafter"/>
</dbReference>
<dbReference type="Gene3D" id="3.40.50.2000">
    <property type="entry name" value="Glycogen Phosphorylase B"/>
    <property type="match status" value="2"/>
</dbReference>
<keyword evidence="1 3" id="KW-0808">Transferase</keyword>
<dbReference type="PANTHER" id="PTHR46401">
    <property type="entry name" value="GLYCOSYLTRANSFERASE WBBK-RELATED"/>
    <property type="match status" value="1"/>
</dbReference>
<dbReference type="Proteomes" id="UP000199019">
    <property type="component" value="Unassembled WGS sequence"/>
</dbReference>
<dbReference type="RefSeq" id="WP_091755860.1">
    <property type="nucleotide sequence ID" value="NZ_FOHB01000001.1"/>
</dbReference>
<protein>
    <submittedName>
        <fullName evidence="3">Glycosyltransferase involved in cell wall bisynthesis</fullName>
    </submittedName>
</protein>
<sequence length="381" mass="42216">MTRVLIDASNLKVGGGVQVAASFIEELIQLMKDPEYLREWPWLDSVMIDASSSVVNQLPMSARAHVTLKNRTWRSAFDRRRNRLLSARFTVFGPFYGKANARIHIMGCADVTLLSPHPSGVPPLPLPTRIKRHIRKPIAAHSFKSADVLVTETDAIRKHLVDHLAISPRSIEVVPNAIHEIFRHPERWLPLPLPKTDPGTVRLAYVARAYPHKNIDFLGSLGAAVLQMYGTRLQFLLTLHDSEWSGLSSLTKTYACNVGELSIGQVPTLLSQCDGVIFPSLLEAFSATPLEGMALGKAVYASNRDFVRTVCADYPIYFDPLDPTSAAHTVASHIASCRHQALDHDAAKRPTAHTWTARDRALAYIRIIDSSMKNCPPAHDS</sequence>
<reference evidence="4" key="1">
    <citation type="submission" date="2016-10" db="EMBL/GenBank/DDBJ databases">
        <authorList>
            <person name="Varghese N."/>
            <person name="Submissions S."/>
        </authorList>
    </citation>
    <scope>NUCLEOTIDE SEQUENCE [LARGE SCALE GENOMIC DNA]</scope>
    <source>
        <strain evidence="4">CGMCC 1.6963</strain>
    </source>
</reference>
<evidence type="ECO:0000313" key="3">
    <source>
        <dbReference type="EMBL" id="SER73320.1"/>
    </source>
</evidence>
<organism evidence="3 4">
    <name type="scientific">Pedococcus cremeus</name>
    <dbReference type="NCBI Taxonomy" id="587636"/>
    <lineage>
        <taxon>Bacteria</taxon>
        <taxon>Bacillati</taxon>
        <taxon>Actinomycetota</taxon>
        <taxon>Actinomycetes</taxon>
        <taxon>Micrococcales</taxon>
        <taxon>Intrasporangiaceae</taxon>
        <taxon>Pedococcus</taxon>
    </lineage>
</organism>
<keyword evidence="4" id="KW-1185">Reference proteome</keyword>
<evidence type="ECO:0000256" key="1">
    <source>
        <dbReference type="ARBA" id="ARBA00022679"/>
    </source>
</evidence>
<dbReference type="EMBL" id="FOHB01000001">
    <property type="protein sequence ID" value="SER73320.1"/>
    <property type="molecule type" value="Genomic_DNA"/>
</dbReference>
<proteinExistence type="predicted"/>
<gene>
    <name evidence="3" type="ORF">SAMN05216199_1025</name>
</gene>
<dbReference type="Pfam" id="PF00534">
    <property type="entry name" value="Glycos_transf_1"/>
    <property type="match status" value="1"/>
</dbReference>
<evidence type="ECO:0000313" key="4">
    <source>
        <dbReference type="Proteomes" id="UP000199019"/>
    </source>
</evidence>
<feature type="domain" description="Glycosyl transferase family 1" evidence="2">
    <location>
        <begin position="259"/>
        <end position="332"/>
    </location>
</feature>
<dbReference type="AlphaFoldDB" id="A0A1H9RKN7"/>
<accession>A0A1H9RKN7</accession>
<dbReference type="OrthoDB" id="9801609at2"/>
<dbReference type="STRING" id="587636.SAMN05216199_1025"/>
<dbReference type="SUPFAM" id="SSF53756">
    <property type="entry name" value="UDP-Glycosyltransferase/glycogen phosphorylase"/>
    <property type="match status" value="1"/>
</dbReference>